<dbReference type="Pfam" id="PF00395">
    <property type="entry name" value="SLH"/>
    <property type="match status" value="1"/>
</dbReference>
<dbReference type="PROSITE" id="PS51272">
    <property type="entry name" value="SLH"/>
    <property type="match status" value="1"/>
</dbReference>
<dbReference type="Proteomes" id="UP001439008">
    <property type="component" value="Unassembled WGS sequence"/>
</dbReference>
<dbReference type="EMBL" id="JBDODL010000562">
    <property type="protein sequence ID" value="MES1920230.1"/>
    <property type="molecule type" value="Genomic_DNA"/>
</dbReference>
<evidence type="ECO:0000313" key="3">
    <source>
        <dbReference type="Proteomes" id="UP001439008"/>
    </source>
</evidence>
<gene>
    <name evidence="2" type="ORF">MHBO_001922</name>
</gene>
<protein>
    <recommendedName>
        <fullName evidence="1">SLH domain-containing protein</fullName>
    </recommendedName>
</protein>
<evidence type="ECO:0000313" key="2">
    <source>
        <dbReference type="EMBL" id="MES1920230.1"/>
    </source>
</evidence>
<comment type="caution">
    <text evidence="2">The sequence shown here is derived from an EMBL/GenBank/DDBJ whole genome shotgun (WGS) entry which is preliminary data.</text>
</comment>
<evidence type="ECO:0000259" key="1">
    <source>
        <dbReference type="PROSITE" id="PS51272"/>
    </source>
</evidence>
<dbReference type="InterPro" id="IPR001119">
    <property type="entry name" value="SLH_dom"/>
</dbReference>
<keyword evidence="3" id="KW-1185">Reference proteome</keyword>
<feature type="domain" description="SLH" evidence="1">
    <location>
        <begin position="135"/>
        <end position="194"/>
    </location>
</feature>
<name>A0ABV2AKP4_9EUKA</name>
<accession>A0ABV2AKP4</accession>
<organism evidence="2 3">
    <name type="scientific">Bonamia ostreae</name>
    <dbReference type="NCBI Taxonomy" id="126728"/>
    <lineage>
        <taxon>Eukaryota</taxon>
        <taxon>Sar</taxon>
        <taxon>Rhizaria</taxon>
        <taxon>Endomyxa</taxon>
        <taxon>Ascetosporea</taxon>
        <taxon>Haplosporida</taxon>
        <taxon>Bonamia</taxon>
    </lineage>
</organism>
<proteinExistence type="predicted"/>
<reference evidence="2 3" key="1">
    <citation type="journal article" date="2024" name="BMC Biol.">
        <title>Comparative genomics of Ascetosporea gives new insight into the evolutionary basis for animal parasitism in Rhizaria.</title>
        <authorList>
            <person name="Hiltunen Thoren M."/>
            <person name="Onut-Brannstrom I."/>
            <person name="Alfjorden A."/>
            <person name="Peckova H."/>
            <person name="Swords F."/>
            <person name="Hooper C."/>
            <person name="Holzer A.S."/>
            <person name="Bass D."/>
            <person name="Burki F."/>
        </authorList>
    </citation>
    <scope>NUCLEOTIDE SEQUENCE [LARGE SCALE GENOMIC DNA]</scope>
    <source>
        <strain evidence="2">20-A016</strain>
    </source>
</reference>
<sequence length="194" mass="22096">MGDGADNDGTPVPTIMTGTYDLHSCYHLGKYRAFELKEPGKESVPVIRKTGISTSNYINVHGRDMIDKNPTSTGCITILRNEFHKILLTVGLESSDFANRKRQGAMVIDRSYISKKCQNYYKALYGEYYKYCFNTPEPVFTDIESHWCERIVISLKEKGIINGYPDGTMRPDQQPTRAEVFAIANNIIKYMEDK</sequence>